<dbReference type="Gene3D" id="3.40.50.720">
    <property type="entry name" value="NAD(P)-binding Rossmann-like Domain"/>
    <property type="match status" value="1"/>
</dbReference>
<dbReference type="SUPFAM" id="SSF48179">
    <property type="entry name" value="6-phosphogluconate dehydrogenase C-terminal domain-like"/>
    <property type="match status" value="1"/>
</dbReference>
<dbReference type="PANTHER" id="PTHR40459">
    <property type="entry name" value="CONSERVED HYPOTHETICAL ALANINE AND LEUCINE RICH PROTEIN"/>
    <property type="match status" value="1"/>
</dbReference>
<dbReference type="InterPro" id="IPR037108">
    <property type="entry name" value="TM1727-like_C_sf"/>
</dbReference>
<dbReference type="CDD" id="cd01066">
    <property type="entry name" value="APP_MetAP"/>
    <property type="match status" value="1"/>
</dbReference>
<dbReference type="InterPro" id="IPR018931">
    <property type="entry name" value="DUF2520"/>
</dbReference>
<reference evidence="2" key="1">
    <citation type="submission" date="2014-01" db="EMBL/GenBank/DDBJ databases">
        <authorList>
            <person name="Aslett M."/>
        </authorList>
    </citation>
    <scope>NUCLEOTIDE SEQUENCE</scope>
</reference>
<dbReference type="Gene3D" id="1.10.1040.20">
    <property type="entry name" value="ProC-like, C-terminal domain"/>
    <property type="match status" value="1"/>
</dbReference>
<dbReference type="SUPFAM" id="SSF51735">
    <property type="entry name" value="NAD(P)-binding Rossmann-fold domains"/>
    <property type="match status" value="1"/>
</dbReference>
<dbReference type="InterPro" id="IPR036005">
    <property type="entry name" value="Creatinase/aminopeptidase-like"/>
</dbReference>
<dbReference type="PANTHER" id="PTHR40459:SF1">
    <property type="entry name" value="CONSERVED HYPOTHETICAL ALANINE AND LEUCINE RICH PROTEIN"/>
    <property type="match status" value="1"/>
</dbReference>
<dbReference type="Proteomes" id="UP000030665">
    <property type="component" value="Unassembled WGS sequence"/>
</dbReference>
<organism evidence="2 3">
    <name type="scientific">Trichuris trichiura</name>
    <name type="common">Whipworm</name>
    <name type="synonym">Trichocephalus trichiurus</name>
    <dbReference type="NCBI Taxonomy" id="36087"/>
    <lineage>
        <taxon>Eukaryota</taxon>
        <taxon>Metazoa</taxon>
        <taxon>Ecdysozoa</taxon>
        <taxon>Nematoda</taxon>
        <taxon>Enoplea</taxon>
        <taxon>Dorylaimia</taxon>
        <taxon>Trichinellida</taxon>
        <taxon>Trichuridae</taxon>
        <taxon>Trichuris</taxon>
    </lineage>
</organism>
<evidence type="ECO:0000313" key="3">
    <source>
        <dbReference type="Proteomes" id="UP000030665"/>
    </source>
</evidence>
<dbReference type="Pfam" id="PF10728">
    <property type="entry name" value="DUF2520"/>
    <property type="match status" value="1"/>
</dbReference>
<gene>
    <name evidence="2" type="ORF">TTRE_0000560101</name>
</gene>
<evidence type="ECO:0000313" key="2">
    <source>
        <dbReference type="EMBL" id="CDW57310.1"/>
    </source>
</evidence>
<dbReference type="InterPro" id="IPR008927">
    <property type="entry name" value="6-PGluconate_DH-like_C_sf"/>
</dbReference>
<dbReference type="AlphaFoldDB" id="A0A077ZFA1"/>
<protein>
    <submittedName>
        <fullName evidence="2">DUF2520 domain containing protein</fullName>
    </submittedName>
</protein>
<dbReference type="SUPFAM" id="SSF55920">
    <property type="entry name" value="Creatinase/aminopeptidase"/>
    <property type="match status" value="1"/>
</dbReference>
<evidence type="ECO:0000259" key="1">
    <source>
        <dbReference type="Pfam" id="PF10728"/>
    </source>
</evidence>
<keyword evidence="3" id="KW-1185">Reference proteome</keyword>
<accession>A0A077ZFA1</accession>
<dbReference type="Gene3D" id="3.90.230.10">
    <property type="entry name" value="Creatinase/methionine aminopeptidase superfamily"/>
    <property type="match status" value="1"/>
</dbReference>
<feature type="domain" description="DUF2520" evidence="1">
    <location>
        <begin position="484"/>
        <end position="608"/>
    </location>
</feature>
<dbReference type="EMBL" id="HG806148">
    <property type="protein sequence ID" value="CDW57310.1"/>
    <property type="molecule type" value="Genomic_DNA"/>
</dbReference>
<sequence>MQKENYDAVVIYADLEHGGNFEYFTGFVPRFEEALLVIHQCGEAYLVLGNENLNKVPFARIKAKGIHMPHFSLPNQPMETTLTVPEILKQTKLEQADRIGLIGWKNFTSQHEDNALIYDLPYFLIEGLKQAAPTAAFNNATYLLIGENGLRTTNNANEIAHYEFGAMNAGNCILSAMDQLEIGKSEMDIGAYLNDLGQRPSVVTIMATGARFEKANLYPTAKKIQLGDRISMTTGYKGGLQSRGGYAVHSSDELPEGEKDYLDRIAKPYFNAVKTWLETIATDLEGAVLYDKIEEVLPKAQYGWHLNPGHLCADEEWLASPVYPASKEKLQSGMILQFDIIPSVPGYSGASCEGGVVLADEELRAAIQREYPEMWARMQERRFYSRSFKHATASASQINSQAFNRLAECIEASDWLFLTVPDDQIAVVWQEVEPLISEGQCVFHCSGAKSSAVFVTKKEIACFSLHPLMAFADKEIPASQLAEVPFTLEGSKKLAEVQQLLTNLGNPIATIAPEEKIRYHAACVFVSNLVVGLTATAEELLLDCGLSREFAQTAWRQLFLQNAQNLLAMSPSEALTGPVERNDLSTVTDHLAALPPEATGIYRELTKKLIQIATLKHPEREYQPMERKLNQ</sequence>
<proteinExistence type="predicted"/>
<reference evidence="2" key="2">
    <citation type="submission" date="2014-03" db="EMBL/GenBank/DDBJ databases">
        <title>The whipworm genome and dual-species transcriptomics of an intimate host-pathogen interaction.</title>
        <authorList>
            <person name="Foth B.J."/>
            <person name="Tsai I.J."/>
            <person name="Reid A.J."/>
            <person name="Bancroft A.J."/>
            <person name="Nichol S."/>
            <person name="Tracey A."/>
            <person name="Holroyd N."/>
            <person name="Cotton J.A."/>
            <person name="Stanley E.J."/>
            <person name="Zarowiecki M."/>
            <person name="Liu J.Z."/>
            <person name="Huckvale T."/>
            <person name="Cooper P.J."/>
            <person name="Grencis R.K."/>
            <person name="Berriman M."/>
        </authorList>
    </citation>
    <scope>NUCLEOTIDE SEQUENCE [LARGE SCALE GENOMIC DNA]</scope>
</reference>
<dbReference type="InterPro" id="IPR036291">
    <property type="entry name" value="NAD(P)-bd_dom_sf"/>
</dbReference>
<name>A0A077ZFA1_TRITR</name>